<dbReference type="InterPro" id="IPR027417">
    <property type="entry name" value="P-loop_NTPase"/>
</dbReference>
<name>A0A0W7WRU7_9ACTN</name>
<keyword evidence="3" id="KW-0547">Nucleotide-binding</keyword>
<keyword evidence="2" id="KW-0813">Transport</keyword>
<dbReference type="InterPro" id="IPR050319">
    <property type="entry name" value="ABC_transp_ATP-bind"/>
</dbReference>
<keyword evidence="7" id="KW-1185">Reference proteome</keyword>
<dbReference type="Pfam" id="PF08352">
    <property type="entry name" value="oligo_HPY"/>
    <property type="match status" value="1"/>
</dbReference>
<accession>A0A0W7WRU7</accession>
<dbReference type="CDD" id="cd03257">
    <property type="entry name" value="ABC_NikE_OppD_transporters"/>
    <property type="match status" value="1"/>
</dbReference>
<dbReference type="FunFam" id="3.40.50.300:FF:000016">
    <property type="entry name" value="Oligopeptide ABC transporter ATP-binding component"/>
    <property type="match status" value="1"/>
</dbReference>
<gene>
    <name evidence="6" type="ORF">AT728_38380</name>
</gene>
<dbReference type="STRING" id="1765722.AT728_38380"/>
<protein>
    <submittedName>
        <fullName evidence="6">Peptide ABC transporter ATP-binding protein</fullName>
    </submittedName>
</protein>
<keyword evidence="4 6" id="KW-0067">ATP-binding</keyword>
<dbReference type="SMART" id="SM00382">
    <property type="entry name" value="AAA"/>
    <property type="match status" value="1"/>
</dbReference>
<dbReference type="GO" id="GO:0005524">
    <property type="term" value="F:ATP binding"/>
    <property type="evidence" value="ECO:0007669"/>
    <property type="project" value="UniProtKB-KW"/>
</dbReference>
<sequence>MKSASRDGAPLLEVDDVVVDYRRGRSTFRALKGVSMTIGAGECVGLVGESGSGKSTLGKAVLGLAEVTSGTIRFAGQDITHLKGAARRRLAADLQVVFQDPYGSLDPTMTVGQILAEPLTATGTSRADARATVAEMLDHVRLPADTVTRYPSEFSGGQRQRVAIARALVRRPRLIVCDEPVSALDLTTQAAVIDLFIDIQRETGVSYLFVSHDLGVVRRICHRVSVMYQGECVETGPNETVTRNPEHPYTQRLLLASPVADPVRQAERRRSWLQLRAPAASPVA</sequence>
<evidence type="ECO:0000259" key="5">
    <source>
        <dbReference type="PROSITE" id="PS50893"/>
    </source>
</evidence>
<feature type="domain" description="ABC transporter" evidence="5">
    <location>
        <begin position="12"/>
        <end position="254"/>
    </location>
</feature>
<dbReference type="GO" id="GO:0016887">
    <property type="term" value="F:ATP hydrolysis activity"/>
    <property type="evidence" value="ECO:0007669"/>
    <property type="project" value="InterPro"/>
</dbReference>
<dbReference type="GO" id="GO:0015833">
    <property type="term" value="P:peptide transport"/>
    <property type="evidence" value="ECO:0007669"/>
    <property type="project" value="InterPro"/>
</dbReference>
<dbReference type="PANTHER" id="PTHR43776">
    <property type="entry name" value="TRANSPORT ATP-BINDING PROTEIN"/>
    <property type="match status" value="1"/>
</dbReference>
<reference evidence="6 7" key="1">
    <citation type="submission" date="2015-12" db="EMBL/GenBank/DDBJ databases">
        <title>Draft genome sequence of Streptomyces silvensis ATCC 53525, a producer of novel hormone antagonists.</title>
        <authorList>
            <person name="Johnston C.W."/>
            <person name="Li Y."/>
            <person name="Magarvey N.A."/>
        </authorList>
    </citation>
    <scope>NUCLEOTIDE SEQUENCE [LARGE SCALE GENOMIC DNA]</scope>
    <source>
        <strain evidence="6 7">ATCC 53525</strain>
    </source>
</reference>
<dbReference type="PROSITE" id="PS50893">
    <property type="entry name" value="ABC_TRANSPORTER_2"/>
    <property type="match status" value="1"/>
</dbReference>
<evidence type="ECO:0000256" key="2">
    <source>
        <dbReference type="ARBA" id="ARBA00022448"/>
    </source>
</evidence>
<dbReference type="Pfam" id="PF00005">
    <property type="entry name" value="ABC_tran"/>
    <property type="match status" value="1"/>
</dbReference>
<dbReference type="OrthoDB" id="8481147at2"/>
<dbReference type="InterPro" id="IPR003439">
    <property type="entry name" value="ABC_transporter-like_ATP-bd"/>
</dbReference>
<evidence type="ECO:0000256" key="1">
    <source>
        <dbReference type="ARBA" id="ARBA00005417"/>
    </source>
</evidence>
<dbReference type="InterPro" id="IPR003593">
    <property type="entry name" value="AAA+_ATPase"/>
</dbReference>
<evidence type="ECO:0000256" key="3">
    <source>
        <dbReference type="ARBA" id="ARBA00022741"/>
    </source>
</evidence>
<dbReference type="Gene3D" id="3.40.50.300">
    <property type="entry name" value="P-loop containing nucleotide triphosphate hydrolases"/>
    <property type="match status" value="1"/>
</dbReference>
<dbReference type="InterPro" id="IPR017871">
    <property type="entry name" value="ABC_transporter-like_CS"/>
</dbReference>
<dbReference type="SUPFAM" id="SSF52540">
    <property type="entry name" value="P-loop containing nucleoside triphosphate hydrolases"/>
    <property type="match status" value="1"/>
</dbReference>
<comment type="caution">
    <text evidence="6">The sequence shown here is derived from an EMBL/GenBank/DDBJ whole genome shotgun (WGS) entry which is preliminary data.</text>
</comment>
<dbReference type="Proteomes" id="UP000054804">
    <property type="component" value="Unassembled WGS sequence"/>
</dbReference>
<comment type="similarity">
    <text evidence="1">Belongs to the ABC transporter superfamily.</text>
</comment>
<dbReference type="GO" id="GO:0055085">
    <property type="term" value="P:transmembrane transport"/>
    <property type="evidence" value="ECO:0007669"/>
    <property type="project" value="UniProtKB-ARBA"/>
</dbReference>
<evidence type="ECO:0000313" key="6">
    <source>
        <dbReference type="EMBL" id="KUF13289.1"/>
    </source>
</evidence>
<dbReference type="AlphaFoldDB" id="A0A0W7WRU7"/>
<dbReference type="EMBL" id="LOCL01000079">
    <property type="protein sequence ID" value="KUF13289.1"/>
    <property type="molecule type" value="Genomic_DNA"/>
</dbReference>
<dbReference type="InterPro" id="IPR013563">
    <property type="entry name" value="Oligopep_ABC_C"/>
</dbReference>
<dbReference type="PROSITE" id="PS00211">
    <property type="entry name" value="ABC_TRANSPORTER_1"/>
    <property type="match status" value="1"/>
</dbReference>
<evidence type="ECO:0000313" key="7">
    <source>
        <dbReference type="Proteomes" id="UP000054804"/>
    </source>
</evidence>
<dbReference type="RefSeq" id="WP_058852560.1">
    <property type="nucleotide sequence ID" value="NZ_LOCL01000079.1"/>
</dbReference>
<dbReference type="PANTHER" id="PTHR43776:SF7">
    <property type="entry name" value="D,D-DIPEPTIDE TRANSPORT ATP-BINDING PROTEIN DDPF-RELATED"/>
    <property type="match status" value="1"/>
</dbReference>
<organism evidence="6 7">
    <name type="scientific">Streptomyces silvensis</name>
    <dbReference type="NCBI Taxonomy" id="1765722"/>
    <lineage>
        <taxon>Bacteria</taxon>
        <taxon>Bacillati</taxon>
        <taxon>Actinomycetota</taxon>
        <taxon>Actinomycetes</taxon>
        <taxon>Kitasatosporales</taxon>
        <taxon>Streptomycetaceae</taxon>
        <taxon>Streptomyces</taxon>
    </lineage>
</organism>
<proteinExistence type="inferred from homology"/>
<evidence type="ECO:0000256" key="4">
    <source>
        <dbReference type="ARBA" id="ARBA00022840"/>
    </source>
</evidence>